<name>A0A1C6RV77_9ACTN</name>
<organism evidence="4 5">
    <name type="scientific">Micromonospora pallida</name>
    <dbReference type="NCBI Taxonomy" id="145854"/>
    <lineage>
        <taxon>Bacteria</taxon>
        <taxon>Bacillati</taxon>
        <taxon>Actinomycetota</taxon>
        <taxon>Actinomycetes</taxon>
        <taxon>Micromonosporales</taxon>
        <taxon>Micromonosporaceae</taxon>
        <taxon>Micromonospora</taxon>
    </lineage>
</organism>
<dbReference type="CDD" id="cd02440">
    <property type="entry name" value="AdoMet_MTases"/>
    <property type="match status" value="1"/>
</dbReference>
<dbReference type="Proteomes" id="UP000198959">
    <property type="component" value="Unassembled WGS sequence"/>
</dbReference>
<sequence length="265" mass="29339">MAHTHLGEMLELDAAVLHEYYAELIGWVGAQLPDRPHIVDLGAGTGVGSRSLARHLPTARITAVDVDEEMLAHLRHKADEEGLGDRVRTVRADLDQPWPQLEPADLIWASASLHHIGDPDRALARAYELNRPGGLFAVVELDSFPRFLDDPAGAALEERCQALLAAKRLEHGLHMGEAWGERLTGAGYTVEAERHFDLVLRPPLPAATSRYAEISLGRIRLGLEDRLPAEDLAALEQLAADLPHRTDFTVRTERTVWLARRPTEL</sequence>
<dbReference type="GO" id="GO:0008168">
    <property type="term" value="F:methyltransferase activity"/>
    <property type="evidence" value="ECO:0007669"/>
    <property type="project" value="UniProtKB-KW"/>
</dbReference>
<feature type="domain" description="Methyltransferase" evidence="3">
    <location>
        <begin position="38"/>
        <end position="134"/>
    </location>
</feature>
<keyword evidence="1 4" id="KW-0489">Methyltransferase</keyword>
<evidence type="ECO:0000256" key="2">
    <source>
        <dbReference type="ARBA" id="ARBA00022679"/>
    </source>
</evidence>
<dbReference type="GO" id="GO:0032259">
    <property type="term" value="P:methylation"/>
    <property type="evidence" value="ECO:0007669"/>
    <property type="project" value="UniProtKB-KW"/>
</dbReference>
<dbReference type="RefSeq" id="WP_091639977.1">
    <property type="nucleotide sequence ID" value="NZ_FMHW01000002.1"/>
</dbReference>
<dbReference type="AlphaFoldDB" id="A0A1C6RV77"/>
<keyword evidence="2 4" id="KW-0808">Transferase</keyword>
<dbReference type="InterPro" id="IPR041698">
    <property type="entry name" value="Methyltransf_25"/>
</dbReference>
<dbReference type="Gene3D" id="3.40.50.150">
    <property type="entry name" value="Vaccinia Virus protein VP39"/>
    <property type="match status" value="1"/>
</dbReference>
<evidence type="ECO:0000313" key="5">
    <source>
        <dbReference type="Proteomes" id="UP000198959"/>
    </source>
</evidence>
<dbReference type="SUPFAM" id="SSF53335">
    <property type="entry name" value="S-adenosyl-L-methionine-dependent methyltransferases"/>
    <property type="match status" value="1"/>
</dbReference>
<reference evidence="5" key="1">
    <citation type="submission" date="2016-06" db="EMBL/GenBank/DDBJ databases">
        <authorList>
            <person name="Varghese N."/>
            <person name="Submissions Spin"/>
        </authorList>
    </citation>
    <scope>NUCLEOTIDE SEQUENCE [LARGE SCALE GENOMIC DNA]</scope>
    <source>
        <strain evidence="5">DSM 43817</strain>
    </source>
</reference>
<dbReference type="PANTHER" id="PTHR43861:SF1">
    <property type="entry name" value="TRANS-ACONITATE 2-METHYLTRANSFERASE"/>
    <property type="match status" value="1"/>
</dbReference>
<gene>
    <name evidence="4" type="ORF">GA0074692_1090</name>
</gene>
<dbReference type="OrthoDB" id="3382693at2"/>
<proteinExistence type="predicted"/>
<accession>A0A1C6RV77</accession>
<keyword evidence="5" id="KW-1185">Reference proteome</keyword>
<evidence type="ECO:0000256" key="1">
    <source>
        <dbReference type="ARBA" id="ARBA00022603"/>
    </source>
</evidence>
<protein>
    <submittedName>
        <fullName evidence="4">Methyltransferase domain-containing protein</fullName>
    </submittedName>
</protein>
<dbReference type="Pfam" id="PF13649">
    <property type="entry name" value="Methyltransf_25"/>
    <property type="match status" value="1"/>
</dbReference>
<dbReference type="InterPro" id="IPR029063">
    <property type="entry name" value="SAM-dependent_MTases_sf"/>
</dbReference>
<evidence type="ECO:0000259" key="3">
    <source>
        <dbReference type="Pfam" id="PF13649"/>
    </source>
</evidence>
<dbReference type="STRING" id="145854.GA0074692_1090"/>
<dbReference type="PANTHER" id="PTHR43861">
    <property type="entry name" value="TRANS-ACONITATE 2-METHYLTRANSFERASE-RELATED"/>
    <property type="match status" value="1"/>
</dbReference>
<evidence type="ECO:0000313" key="4">
    <source>
        <dbReference type="EMBL" id="SCL21116.1"/>
    </source>
</evidence>
<dbReference type="EMBL" id="FMHW01000002">
    <property type="protein sequence ID" value="SCL21116.1"/>
    <property type="molecule type" value="Genomic_DNA"/>
</dbReference>